<protein>
    <recommendedName>
        <fullName evidence="3">NADH-quinone oxidoreductase subunit C</fullName>
        <ecNumber evidence="3">7.1.1.-</ecNumber>
    </recommendedName>
    <alternativeName>
        <fullName evidence="3">NADH dehydrogenase I subunit C</fullName>
    </alternativeName>
    <alternativeName>
        <fullName evidence="3">NDH-1 subunit C</fullName>
    </alternativeName>
</protein>
<comment type="subcellular location">
    <subcellularLocation>
        <location evidence="3">Cell membrane</location>
        <topology evidence="3">Peripheral membrane protein</topology>
        <orientation evidence="3">Cytoplasmic side</orientation>
    </subcellularLocation>
</comment>
<proteinExistence type="inferred from homology"/>
<dbReference type="EMBL" id="LN829119">
    <property type="protein sequence ID" value="CPR20919.1"/>
    <property type="molecule type" value="Genomic_DNA"/>
</dbReference>
<evidence type="ECO:0000256" key="4">
    <source>
        <dbReference type="RuleBase" id="RU003456"/>
    </source>
</evidence>
<dbReference type="InterPro" id="IPR001268">
    <property type="entry name" value="NADH_UbQ_OxRdtase_30kDa_su"/>
</dbReference>
<evidence type="ECO:0000256" key="1">
    <source>
        <dbReference type="ARBA" id="ARBA00007569"/>
    </source>
</evidence>
<evidence type="ECO:0000256" key="5">
    <source>
        <dbReference type="RuleBase" id="RU003582"/>
    </source>
</evidence>
<keyword evidence="8" id="KW-1185">Reference proteome</keyword>
<dbReference type="GO" id="GO:0050136">
    <property type="term" value="F:NADH dehydrogenase (quinone) (non-electrogenic) activity"/>
    <property type="evidence" value="ECO:0007669"/>
    <property type="project" value="UniProtKB-UniRule"/>
</dbReference>
<dbReference type="InterPro" id="IPR010218">
    <property type="entry name" value="NADH_DH_suC"/>
</dbReference>
<sequence length="208" mass="24195">MKMDETNDDLGDYLNSKMVTALLSTNVAYGELTINIAREHILRVLKFLRDDARCRFEVLIDICGVDWPARANRFDVVYHLLSPRNNQRIRVKLEVNETTPVLSAVEVFSNADWYEREAYDMYGILFSGHPDLRRLLTDYGFQGYPMRKDFPLTGYVEVRYDDSKKRVVYEPVKLTQEFRAFDFESPWEGTEYILPGDEKASQAPGNKS</sequence>
<dbReference type="PROSITE" id="PS00542">
    <property type="entry name" value="COMPLEX1_30K"/>
    <property type="match status" value="1"/>
</dbReference>
<comment type="subunit">
    <text evidence="3">NDH-1 is composed of 14 different subunits. Subunits NuoB, C, D, E, F, and G constitute the peripheral sector of the complex.</text>
</comment>
<dbReference type="PANTHER" id="PTHR10884">
    <property type="entry name" value="NADH DEHYDROGENASE UBIQUINONE IRON-SULFUR PROTEIN 3"/>
    <property type="match status" value="1"/>
</dbReference>
<comment type="function">
    <text evidence="3">NDH-1 shuttles electrons from NADH, via FMN and iron-sulfur (Fe-S) centers, to quinones in the respiratory chain. The immediate electron acceptor for the enzyme in this species is believed to be ubiquinone. Couples the redox reaction to proton translocation (for every two electrons transferred, four hydrogen ions are translocated across the cytoplasmic membrane), and thus conserves the redox energy in a proton gradient.</text>
</comment>
<reference evidence="8" key="1">
    <citation type="submission" date="2015-02" db="EMBL/GenBank/DDBJ databases">
        <authorList>
            <person name="Chooi Y.-H."/>
        </authorList>
    </citation>
    <scope>NUCLEOTIDE SEQUENCE [LARGE SCALE GENOMIC DNA]</scope>
    <source>
        <strain evidence="8">strain Y</strain>
    </source>
</reference>
<comment type="catalytic activity">
    <reaction evidence="3 5">
        <text>a quinone + NADH + 5 H(+)(in) = a quinol + NAD(+) + 4 H(+)(out)</text>
        <dbReference type="Rhea" id="RHEA:57888"/>
        <dbReference type="ChEBI" id="CHEBI:15378"/>
        <dbReference type="ChEBI" id="CHEBI:24646"/>
        <dbReference type="ChEBI" id="CHEBI:57540"/>
        <dbReference type="ChEBI" id="CHEBI:57945"/>
        <dbReference type="ChEBI" id="CHEBI:132124"/>
    </reaction>
</comment>
<dbReference type="InterPro" id="IPR037232">
    <property type="entry name" value="NADH_quin_OxRdtase_su_C/D-like"/>
</dbReference>
<keyword evidence="3 5" id="KW-0874">Quinone</keyword>
<dbReference type="KEGG" id="fil:BN1229_v1_3098"/>
<organism evidence="7 8">
    <name type="scientific">Candidatus Filomicrobium marinum</name>
    <dbReference type="NCBI Taxonomy" id="1608628"/>
    <lineage>
        <taxon>Bacteria</taxon>
        <taxon>Pseudomonadati</taxon>
        <taxon>Pseudomonadota</taxon>
        <taxon>Alphaproteobacteria</taxon>
        <taxon>Hyphomicrobiales</taxon>
        <taxon>Hyphomicrobiaceae</taxon>
        <taxon>Filomicrobium</taxon>
    </lineage>
</organism>
<dbReference type="KEGG" id="fiy:BN1229_v1_2822"/>
<feature type="domain" description="NADH:ubiquinone oxidoreductase 30kDa subunit" evidence="6">
    <location>
        <begin position="34"/>
        <end position="155"/>
    </location>
</feature>
<comment type="similarity">
    <text evidence="1 3 4">Belongs to the complex I 30 kDa subunit family.</text>
</comment>
<gene>
    <name evidence="3 7" type="primary">nuoC</name>
    <name evidence="7" type="ORF">YBN1229_v1_2822</name>
</gene>
<dbReference type="AlphaFoldDB" id="A0A0D6JHD8"/>
<dbReference type="Proteomes" id="UP000033187">
    <property type="component" value="Chromosome 1"/>
</dbReference>
<dbReference type="NCBIfam" id="NF004730">
    <property type="entry name" value="PRK06074.1-1"/>
    <property type="match status" value="1"/>
</dbReference>
<dbReference type="InterPro" id="IPR020396">
    <property type="entry name" value="NADH_UbQ_OxRdtase_CS"/>
</dbReference>
<dbReference type="GO" id="GO:0005886">
    <property type="term" value="C:plasma membrane"/>
    <property type="evidence" value="ECO:0007669"/>
    <property type="project" value="UniProtKB-SubCell"/>
</dbReference>
<dbReference type="NCBIfam" id="NF004733">
    <property type="entry name" value="PRK06074.1-5"/>
    <property type="match status" value="1"/>
</dbReference>
<evidence type="ECO:0000256" key="3">
    <source>
        <dbReference type="HAMAP-Rule" id="MF_01357"/>
    </source>
</evidence>
<dbReference type="HAMAP" id="MF_01357">
    <property type="entry name" value="NDH1_NuoC"/>
    <property type="match status" value="1"/>
</dbReference>
<dbReference type="Gene3D" id="3.30.460.80">
    <property type="entry name" value="NADH:ubiquinone oxidoreductase, 30kDa subunit"/>
    <property type="match status" value="1"/>
</dbReference>
<keyword evidence="3" id="KW-0830">Ubiquinone</keyword>
<evidence type="ECO:0000256" key="2">
    <source>
        <dbReference type="ARBA" id="ARBA00022448"/>
    </source>
</evidence>
<evidence type="ECO:0000313" key="7">
    <source>
        <dbReference type="EMBL" id="CPR20919.1"/>
    </source>
</evidence>
<dbReference type="Pfam" id="PF00329">
    <property type="entry name" value="Complex1_30kDa"/>
    <property type="match status" value="1"/>
</dbReference>
<dbReference type="PANTHER" id="PTHR10884:SF14">
    <property type="entry name" value="NADH DEHYDROGENASE [UBIQUINONE] IRON-SULFUR PROTEIN 3, MITOCHONDRIAL"/>
    <property type="match status" value="1"/>
</dbReference>
<keyword evidence="2 3" id="KW-0813">Transport</keyword>
<keyword evidence="3" id="KW-0472">Membrane</keyword>
<dbReference type="EC" id="7.1.1.-" evidence="3"/>
<evidence type="ECO:0000259" key="6">
    <source>
        <dbReference type="Pfam" id="PF00329"/>
    </source>
</evidence>
<name>A0A0D6JHD8_9HYPH</name>
<keyword evidence="3 4" id="KW-0520">NAD</keyword>
<dbReference type="SUPFAM" id="SSF143243">
    <property type="entry name" value="Nqo5-like"/>
    <property type="match status" value="1"/>
</dbReference>
<dbReference type="GO" id="GO:0008137">
    <property type="term" value="F:NADH dehydrogenase (ubiquinone) activity"/>
    <property type="evidence" value="ECO:0007669"/>
    <property type="project" value="InterPro"/>
</dbReference>
<dbReference type="GO" id="GO:0048038">
    <property type="term" value="F:quinone binding"/>
    <property type="evidence" value="ECO:0007669"/>
    <property type="project" value="UniProtKB-KW"/>
</dbReference>
<dbReference type="NCBIfam" id="TIGR01961">
    <property type="entry name" value="NuoC_fam"/>
    <property type="match status" value="1"/>
</dbReference>
<accession>A0A0D6JHD8</accession>
<keyword evidence="3" id="KW-1003">Cell membrane</keyword>
<keyword evidence="3 4" id="KW-1278">Translocase</keyword>
<evidence type="ECO:0000313" key="8">
    <source>
        <dbReference type="Proteomes" id="UP000033187"/>
    </source>
</evidence>